<evidence type="ECO:0000256" key="1">
    <source>
        <dbReference type="SAM" id="MobiDB-lite"/>
    </source>
</evidence>
<comment type="caution">
    <text evidence="2">The sequence shown here is derived from an EMBL/GenBank/DDBJ whole genome shotgun (WGS) entry which is preliminary data.</text>
</comment>
<evidence type="ECO:0000313" key="2">
    <source>
        <dbReference type="EMBL" id="EXU94702.1"/>
    </source>
</evidence>
<sequence length="161" mass="17613">MAQRTFTIKAAARRARHTAEPPSPPQPGPEEAAATEHRDASGTCFLMVTPDVNCALHLRLGKKIALFSLSIITKAAAIARAADIGATQKSNGLPDSTYLWFWSSLQSFLSLCGLDTIKQKPGSQTNEKLLRAHGVEFRVQIHTQPNHITKEVDFRVTQHTG</sequence>
<feature type="region of interest" description="Disordered" evidence="1">
    <location>
        <begin position="11"/>
        <end position="36"/>
    </location>
</feature>
<dbReference type="Proteomes" id="UP000030151">
    <property type="component" value="Unassembled WGS sequence"/>
</dbReference>
<protein>
    <submittedName>
        <fullName evidence="2">Uncharacterized protein</fullName>
    </submittedName>
</protein>
<dbReference type="EMBL" id="JELW01000175">
    <property type="protein sequence ID" value="EXU94702.1"/>
    <property type="molecule type" value="Genomic_DNA"/>
</dbReference>
<accession>A0A014N4W6</accession>
<evidence type="ECO:0000313" key="3">
    <source>
        <dbReference type="Proteomes" id="UP000030151"/>
    </source>
</evidence>
<dbReference type="AlphaFoldDB" id="A0A014N4W6"/>
<organism evidence="2 3">
    <name type="scientific">Metarhizium robertsii</name>
    <dbReference type="NCBI Taxonomy" id="568076"/>
    <lineage>
        <taxon>Eukaryota</taxon>
        <taxon>Fungi</taxon>
        <taxon>Dikarya</taxon>
        <taxon>Ascomycota</taxon>
        <taxon>Pezizomycotina</taxon>
        <taxon>Sordariomycetes</taxon>
        <taxon>Hypocreomycetidae</taxon>
        <taxon>Hypocreales</taxon>
        <taxon>Clavicipitaceae</taxon>
        <taxon>Metarhizium</taxon>
    </lineage>
</organism>
<name>A0A014N4W6_9HYPO</name>
<gene>
    <name evidence="2" type="ORF">X797_012222</name>
</gene>
<dbReference type="HOGENOM" id="CLU_1644123_0_0_1"/>
<proteinExistence type="predicted"/>
<reference evidence="2 3" key="1">
    <citation type="submission" date="2014-02" db="EMBL/GenBank/DDBJ databases">
        <title>The genome sequence of the entomopathogenic fungus Metarhizium robertsii ARSEF 2575.</title>
        <authorList>
            <person name="Giuliano Garisto Donzelli B."/>
            <person name="Roe B.A."/>
            <person name="Macmil S.L."/>
            <person name="Krasnoff S.B."/>
            <person name="Gibson D.M."/>
        </authorList>
    </citation>
    <scope>NUCLEOTIDE SEQUENCE [LARGE SCALE GENOMIC DNA]</scope>
    <source>
        <strain evidence="2 3">ARSEF 2575</strain>
    </source>
</reference>